<evidence type="ECO:0000313" key="1">
    <source>
        <dbReference type="EMBL" id="MEN2744315.1"/>
    </source>
</evidence>
<dbReference type="RefSeq" id="WP_345884259.1">
    <property type="nucleotide sequence ID" value="NZ_JBDFRB010000005.1"/>
</dbReference>
<organism evidence="1 2">
    <name type="scientific">Sinomonas halotolerans</name>
    <dbReference type="NCBI Taxonomy" id="1644133"/>
    <lineage>
        <taxon>Bacteria</taxon>
        <taxon>Bacillati</taxon>
        <taxon>Actinomycetota</taxon>
        <taxon>Actinomycetes</taxon>
        <taxon>Micrococcales</taxon>
        <taxon>Micrococcaceae</taxon>
        <taxon>Sinomonas</taxon>
    </lineage>
</organism>
<reference evidence="1 2" key="1">
    <citation type="submission" date="2024-05" db="EMBL/GenBank/DDBJ databases">
        <title>Sinomonas sp. nov., isolated from a waste landfill.</title>
        <authorList>
            <person name="Zhao Y."/>
        </authorList>
    </citation>
    <scope>NUCLEOTIDE SEQUENCE [LARGE SCALE GENOMIC DNA]</scope>
    <source>
        <strain evidence="1 2">CCTCC AB2014300</strain>
    </source>
</reference>
<gene>
    <name evidence="1" type="ORF">ABCQ75_07155</name>
</gene>
<accession>A0ABU9WYS2</accession>
<name>A0ABU9WYS2_9MICC</name>
<keyword evidence="2" id="KW-1185">Reference proteome</keyword>
<dbReference type="Proteomes" id="UP001422074">
    <property type="component" value="Unassembled WGS sequence"/>
</dbReference>
<proteinExistence type="predicted"/>
<evidence type="ECO:0000313" key="2">
    <source>
        <dbReference type="Proteomes" id="UP001422074"/>
    </source>
</evidence>
<dbReference type="EMBL" id="JBDFRB010000005">
    <property type="protein sequence ID" value="MEN2744315.1"/>
    <property type="molecule type" value="Genomic_DNA"/>
</dbReference>
<sequence length="116" mass="11492">MMRTRGTPAPDPASGEPVISAALRAWAESPEAPLTVVAGRPIASPRGGAPGQVPDDAATAAAVDALFGPGTAASLLAAGGRVATRLRHRSAGLGVTAGEAHGVLWLRFTPIAPPAD</sequence>
<comment type="caution">
    <text evidence="1">The sequence shown here is derived from an EMBL/GenBank/DDBJ whole genome shotgun (WGS) entry which is preliminary data.</text>
</comment>
<protein>
    <submittedName>
        <fullName evidence="1">Uncharacterized protein</fullName>
    </submittedName>
</protein>